<dbReference type="InterPro" id="IPR024528">
    <property type="entry name" value="ThrE_2"/>
</dbReference>
<evidence type="ECO:0000256" key="2">
    <source>
        <dbReference type="ARBA" id="ARBA00022475"/>
    </source>
</evidence>
<gene>
    <name evidence="10" type="ORF">SDC9_32526</name>
</gene>
<comment type="subcellular location">
    <subcellularLocation>
        <location evidence="1">Cell membrane</location>
        <topology evidence="1">Multi-pass membrane protein</topology>
    </subcellularLocation>
</comment>
<dbReference type="InterPro" id="IPR050539">
    <property type="entry name" value="ThrE_Dicarb/AminoAcid_Exp"/>
</dbReference>
<accession>A0A644V5G7</accession>
<keyword evidence="6 8" id="KW-0472">Membrane</keyword>
<dbReference type="GO" id="GO:0005886">
    <property type="term" value="C:plasma membrane"/>
    <property type="evidence" value="ECO:0007669"/>
    <property type="project" value="UniProtKB-SubCell"/>
</dbReference>
<feature type="transmembrane region" description="Helical" evidence="8">
    <location>
        <begin position="55"/>
        <end position="73"/>
    </location>
</feature>
<evidence type="ECO:0000256" key="5">
    <source>
        <dbReference type="ARBA" id="ARBA00022989"/>
    </source>
</evidence>
<evidence type="ECO:0000256" key="6">
    <source>
        <dbReference type="ARBA" id="ARBA00023136"/>
    </source>
</evidence>
<organism evidence="10">
    <name type="scientific">bioreactor metagenome</name>
    <dbReference type="NCBI Taxonomy" id="1076179"/>
    <lineage>
        <taxon>unclassified sequences</taxon>
        <taxon>metagenomes</taxon>
        <taxon>ecological metagenomes</taxon>
    </lineage>
</organism>
<dbReference type="EMBL" id="VSSQ01000223">
    <property type="protein sequence ID" value="MPL86544.1"/>
    <property type="molecule type" value="Genomic_DNA"/>
</dbReference>
<comment type="caution">
    <text evidence="10">The sequence shown here is derived from an EMBL/GenBank/DDBJ whole genome shotgun (WGS) entry which is preliminary data.</text>
</comment>
<evidence type="ECO:0000256" key="7">
    <source>
        <dbReference type="ARBA" id="ARBA00034125"/>
    </source>
</evidence>
<dbReference type="Pfam" id="PF12821">
    <property type="entry name" value="ThrE_2"/>
    <property type="match status" value="1"/>
</dbReference>
<name>A0A644V5G7_9ZZZZ</name>
<dbReference type="PANTHER" id="PTHR34390:SF1">
    <property type="entry name" value="SUCCINATE TRANSPORTER SUBUNIT YJJB-RELATED"/>
    <property type="match status" value="1"/>
</dbReference>
<keyword evidence="4 8" id="KW-0812">Transmembrane</keyword>
<feature type="domain" description="Threonine/Serine exporter ThrE" evidence="9">
    <location>
        <begin position="5"/>
        <end position="133"/>
    </location>
</feature>
<evidence type="ECO:0000313" key="10">
    <source>
        <dbReference type="EMBL" id="MPL86544.1"/>
    </source>
</evidence>
<feature type="transmembrane region" description="Helical" evidence="8">
    <location>
        <begin position="116"/>
        <end position="137"/>
    </location>
</feature>
<feature type="transmembrane region" description="Helical" evidence="8">
    <location>
        <begin position="26"/>
        <end position="43"/>
    </location>
</feature>
<dbReference type="GO" id="GO:0015744">
    <property type="term" value="P:succinate transport"/>
    <property type="evidence" value="ECO:0007669"/>
    <property type="project" value="TreeGrafter"/>
</dbReference>
<evidence type="ECO:0000256" key="3">
    <source>
        <dbReference type="ARBA" id="ARBA00022519"/>
    </source>
</evidence>
<keyword evidence="5 8" id="KW-1133">Transmembrane helix</keyword>
<comment type="similarity">
    <text evidence="7">Belongs to the ThrE exporter (TC 2.A.79) family.</text>
</comment>
<reference evidence="10" key="1">
    <citation type="submission" date="2019-08" db="EMBL/GenBank/DDBJ databases">
        <authorList>
            <person name="Kucharzyk K."/>
            <person name="Murdoch R.W."/>
            <person name="Higgins S."/>
            <person name="Loffler F."/>
        </authorList>
    </citation>
    <scope>NUCLEOTIDE SEQUENCE</scope>
</reference>
<keyword evidence="2" id="KW-1003">Cell membrane</keyword>
<feature type="transmembrane region" description="Helical" evidence="8">
    <location>
        <begin position="79"/>
        <end position="95"/>
    </location>
</feature>
<evidence type="ECO:0000259" key="9">
    <source>
        <dbReference type="Pfam" id="PF12821"/>
    </source>
</evidence>
<keyword evidence="3" id="KW-0997">Cell inner membrane</keyword>
<evidence type="ECO:0000256" key="4">
    <source>
        <dbReference type="ARBA" id="ARBA00022692"/>
    </source>
</evidence>
<proteinExistence type="inferred from homology"/>
<sequence length="155" mass="16835">MLISILFAFIATIAFGKLFNTPRRVLIPGGLVGAIGFAIYIYLKDGLGYSSMFSNFMGTIILAVISEFFARIFKEPVTVFSIPGIIPLVPGLPLYRAMNFFMLNAYNVGMEKMVQASLDATAIALGILLVSSIARLFKTSKEMAIQAKNKGGIKP</sequence>
<evidence type="ECO:0000256" key="8">
    <source>
        <dbReference type="SAM" id="Phobius"/>
    </source>
</evidence>
<evidence type="ECO:0000256" key="1">
    <source>
        <dbReference type="ARBA" id="ARBA00004651"/>
    </source>
</evidence>
<dbReference type="AlphaFoldDB" id="A0A644V5G7"/>
<protein>
    <recommendedName>
        <fullName evidence="9">Threonine/Serine exporter ThrE domain-containing protein</fullName>
    </recommendedName>
</protein>
<dbReference type="PANTHER" id="PTHR34390">
    <property type="entry name" value="UPF0442 PROTEIN YJJB-RELATED"/>
    <property type="match status" value="1"/>
</dbReference>